<proteinExistence type="predicted"/>
<protein>
    <submittedName>
        <fullName evidence="2">Uncharacterized protein</fullName>
    </submittedName>
</protein>
<keyword evidence="3" id="KW-1185">Reference proteome</keyword>
<reference evidence="2 3" key="1">
    <citation type="submission" date="2019-08" db="EMBL/GenBank/DDBJ databases">
        <title>Deep-cultivation of Planctomycetes and their phenomic and genomic characterization uncovers novel biology.</title>
        <authorList>
            <person name="Wiegand S."/>
            <person name="Jogler M."/>
            <person name="Boedeker C."/>
            <person name="Pinto D."/>
            <person name="Vollmers J."/>
            <person name="Rivas-Marin E."/>
            <person name="Kohn T."/>
            <person name="Peeters S.H."/>
            <person name="Heuer A."/>
            <person name="Rast P."/>
            <person name="Oberbeckmann S."/>
            <person name="Bunk B."/>
            <person name="Jeske O."/>
            <person name="Meyerdierks A."/>
            <person name="Storesund J.E."/>
            <person name="Kallscheuer N."/>
            <person name="Luecker S."/>
            <person name="Lage O.M."/>
            <person name="Pohl T."/>
            <person name="Merkel B.J."/>
            <person name="Hornburger P."/>
            <person name="Mueller R.-W."/>
            <person name="Bruemmer F."/>
            <person name="Labrenz M."/>
            <person name="Spormann A.M."/>
            <person name="Op Den Camp H."/>
            <person name="Overmann J."/>
            <person name="Amann R."/>
            <person name="Jetten M.S.M."/>
            <person name="Mascher T."/>
            <person name="Medema M.H."/>
            <person name="Devos D.P."/>
            <person name="Kaster A.-K."/>
            <person name="Ovreas L."/>
            <person name="Rohde M."/>
            <person name="Galperin M.Y."/>
            <person name="Jogler C."/>
        </authorList>
    </citation>
    <scope>NUCLEOTIDE SEQUENCE [LARGE SCALE GENOMIC DNA]</scope>
    <source>
        <strain evidence="2 3">LF1</strain>
    </source>
</reference>
<dbReference type="EMBL" id="VRLW01000001">
    <property type="protein sequence ID" value="KAA1258759.1"/>
    <property type="molecule type" value="Genomic_DNA"/>
</dbReference>
<sequence length="132" mass="14352">MSGGKIGSESRQDFRFVELPKLLASFATPLIVPTVLISAKVMPKFTRKGKAGPPQFLNTCESGCESGCGHASRQTFLSALASGFDCLQRTKHGSHRQRREGFLNRLTAWASPRASMRGETRGAKRAGRCPRG</sequence>
<accession>A0A5B1CG90</accession>
<name>A0A5B1CG90_9BACT</name>
<evidence type="ECO:0000313" key="2">
    <source>
        <dbReference type="EMBL" id="KAA1258759.1"/>
    </source>
</evidence>
<gene>
    <name evidence="2" type="ORF">LF1_12820</name>
</gene>
<dbReference type="AlphaFoldDB" id="A0A5B1CG90"/>
<feature type="compositionally biased region" description="Basic residues" evidence="1">
    <location>
        <begin position="123"/>
        <end position="132"/>
    </location>
</feature>
<evidence type="ECO:0000313" key="3">
    <source>
        <dbReference type="Proteomes" id="UP000322699"/>
    </source>
</evidence>
<dbReference type="Proteomes" id="UP000322699">
    <property type="component" value="Unassembled WGS sequence"/>
</dbReference>
<organism evidence="2 3">
    <name type="scientific">Rubripirellula obstinata</name>
    <dbReference type="NCBI Taxonomy" id="406547"/>
    <lineage>
        <taxon>Bacteria</taxon>
        <taxon>Pseudomonadati</taxon>
        <taxon>Planctomycetota</taxon>
        <taxon>Planctomycetia</taxon>
        <taxon>Pirellulales</taxon>
        <taxon>Pirellulaceae</taxon>
        <taxon>Rubripirellula</taxon>
    </lineage>
</organism>
<comment type="caution">
    <text evidence="2">The sequence shown here is derived from an EMBL/GenBank/DDBJ whole genome shotgun (WGS) entry which is preliminary data.</text>
</comment>
<evidence type="ECO:0000256" key="1">
    <source>
        <dbReference type="SAM" id="MobiDB-lite"/>
    </source>
</evidence>
<feature type="region of interest" description="Disordered" evidence="1">
    <location>
        <begin position="113"/>
        <end position="132"/>
    </location>
</feature>